<dbReference type="OMA" id="DPMNGTS"/>
<feature type="compositionally biased region" description="Low complexity" evidence="1">
    <location>
        <begin position="60"/>
        <end position="76"/>
    </location>
</feature>
<reference evidence="5" key="4">
    <citation type="journal article" date="2015" name="PLoS ONE">
        <title>Comprehensive Evaluation of Toxoplasma gondii VEG and Neospora caninum LIV Genomes with Tachyzoite Stage Transcriptome and Proteome Defines Novel Transcript Features.</title>
        <authorList>
            <person name="Ramaprasad A."/>
            <person name="Mourier T."/>
            <person name="Naeem R."/>
            <person name="Malas T.B."/>
            <person name="Moussa E."/>
            <person name="Panigrahi A."/>
            <person name="Vermont S.J."/>
            <person name="Otto T.D."/>
            <person name="Wastling J."/>
            <person name="Pain A."/>
        </authorList>
    </citation>
    <scope>NUCLEOTIDE SEQUENCE</scope>
    <source>
        <strain evidence="5">Liverpool</strain>
    </source>
</reference>
<dbReference type="eggNOG" id="ENOG502TMA4">
    <property type="taxonomic scope" value="Eukaryota"/>
</dbReference>
<reference evidence="4" key="1">
    <citation type="submission" date="2011-02" db="EMBL/GenBank/DDBJ databases">
        <authorList>
            <person name="Aslett M."/>
        </authorList>
    </citation>
    <scope>NUCLEOTIDE SEQUENCE</scope>
    <source>
        <strain evidence="4">Liverpool</strain>
    </source>
</reference>
<evidence type="ECO:0000256" key="3">
    <source>
        <dbReference type="SAM" id="SignalP"/>
    </source>
</evidence>
<dbReference type="Proteomes" id="UP000007494">
    <property type="component" value="Chromosome VIII"/>
</dbReference>
<keyword evidence="2" id="KW-1133">Transmembrane helix</keyword>
<dbReference type="EMBL" id="LN714483">
    <property type="protein sequence ID" value="CEL67578.1"/>
    <property type="molecule type" value="Genomic_DNA"/>
</dbReference>
<evidence type="ECO:0000313" key="5">
    <source>
        <dbReference type="EMBL" id="CEL67578.1"/>
    </source>
</evidence>
<accession>F0VIM8</accession>
<evidence type="ECO:0000313" key="6">
    <source>
        <dbReference type="Proteomes" id="UP000007494"/>
    </source>
</evidence>
<reference evidence="6" key="3">
    <citation type="journal article" date="2012" name="PLoS Pathog.">
        <title>Comparative genomics of the apicomplexan parasites Toxoplasma gondii and Neospora caninum: Coccidia differing in host range and transmission strategy.</title>
        <authorList>
            <person name="Reid A.J."/>
            <person name="Vermont S.J."/>
            <person name="Cotton J.A."/>
            <person name="Harris D."/>
            <person name="Hill-Cawthorne G.A."/>
            <person name="Konen-Waisman S."/>
            <person name="Latham S.M."/>
            <person name="Mourier T."/>
            <person name="Norton R."/>
            <person name="Quail M.A."/>
            <person name="Sanders M."/>
            <person name="Shanmugam D."/>
            <person name="Sohal A."/>
            <person name="Wasmuth J.D."/>
            <person name="Brunk B."/>
            <person name="Grigg M.E."/>
            <person name="Howard J.C."/>
            <person name="Parkinson J."/>
            <person name="Roos D.S."/>
            <person name="Trees A.J."/>
            <person name="Berriman M."/>
            <person name="Pain A."/>
            <person name="Wastling J.M."/>
        </authorList>
    </citation>
    <scope>NUCLEOTIDE SEQUENCE [LARGE SCALE GENOMIC DNA]</scope>
    <source>
        <strain evidence="6">Liverpool</strain>
    </source>
</reference>
<keyword evidence="2" id="KW-0812">Transmembrane</keyword>
<keyword evidence="2" id="KW-0472">Membrane</keyword>
<evidence type="ECO:0000256" key="2">
    <source>
        <dbReference type="SAM" id="Phobius"/>
    </source>
</evidence>
<dbReference type="GeneID" id="13442922"/>
<dbReference type="RefSeq" id="XP_003883621.1">
    <property type="nucleotide sequence ID" value="XM_003883572.1"/>
</dbReference>
<proteinExistence type="predicted"/>
<protein>
    <recommendedName>
        <fullName evidence="7">Secreted protein</fullName>
    </recommendedName>
</protein>
<dbReference type="InParanoid" id="F0VIM8"/>
<evidence type="ECO:0000313" key="4">
    <source>
        <dbReference type="EMBL" id="CBZ53589.1"/>
    </source>
</evidence>
<feature type="transmembrane region" description="Helical" evidence="2">
    <location>
        <begin position="147"/>
        <end position="168"/>
    </location>
</feature>
<organism evidence="4 6">
    <name type="scientific">Neospora caninum (strain Liverpool)</name>
    <dbReference type="NCBI Taxonomy" id="572307"/>
    <lineage>
        <taxon>Eukaryota</taxon>
        <taxon>Sar</taxon>
        <taxon>Alveolata</taxon>
        <taxon>Apicomplexa</taxon>
        <taxon>Conoidasida</taxon>
        <taxon>Coccidia</taxon>
        <taxon>Eucoccidiorida</taxon>
        <taxon>Eimeriorina</taxon>
        <taxon>Sarcocystidae</taxon>
        <taxon>Neospora</taxon>
    </lineage>
</organism>
<name>F0VIM8_NEOCL</name>
<dbReference type="AlphaFoldDB" id="F0VIM8"/>
<feature type="chain" id="PRO_5007655187" description="Secreted protein" evidence="3">
    <location>
        <begin position="28"/>
        <end position="207"/>
    </location>
</feature>
<feature type="transmembrane region" description="Helical" evidence="2">
    <location>
        <begin position="86"/>
        <end position="104"/>
    </location>
</feature>
<evidence type="ECO:0000256" key="1">
    <source>
        <dbReference type="SAM" id="MobiDB-lite"/>
    </source>
</evidence>
<keyword evidence="3" id="KW-0732">Signal</keyword>
<reference evidence="4" key="2">
    <citation type="submission" date="2011-03" db="EMBL/GenBank/DDBJ databases">
        <title>Comparative genomics and transcriptomics of Neospora caninum and Toxoplasma gondii.</title>
        <authorList>
            <person name="Reid A.J."/>
            <person name="Sohal A."/>
            <person name="Harris D."/>
            <person name="Quail M."/>
            <person name="Sanders M."/>
            <person name="Berriman M."/>
            <person name="Wastling J.M."/>
            <person name="Pain A."/>
        </authorList>
    </citation>
    <scope>NUCLEOTIDE SEQUENCE</scope>
    <source>
        <strain evidence="4">Liverpool</strain>
    </source>
</reference>
<dbReference type="VEuPathDB" id="ToxoDB:NCLIV_033760"/>
<sequence length="207" mass="20438">MKLSKKVVAALLFSAAVLLCGAASVSAAVEVETEQHQAEVDSEGADEVDLADAAEDGADEQAVVTPRSQRSSQVQSKKGASGALKIGSALAAALLALGVGYAVLGGESSGSDVPAESSELAAKATDALNAEPTSPKDKATKKNFKKLIAALGGGASVAAAIATVYYLMTKGGAGVDSDALNEALSTLNETINVNGTAPAEIPGAPAI</sequence>
<keyword evidence="6" id="KW-1185">Reference proteome</keyword>
<feature type="signal peptide" evidence="3">
    <location>
        <begin position="1"/>
        <end position="27"/>
    </location>
</feature>
<dbReference type="EMBL" id="FR823390">
    <property type="protein sequence ID" value="CBZ53589.1"/>
    <property type="molecule type" value="Genomic_DNA"/>
</dbReference>
<evidence type="ECO:0008006" key="7">
    <source>
        <dbReference type="Google" id="ProtNLM"/>
    </source>
</evidence>
<gene>
    <name evidence="5" type="ORF">BN1204_033760</name>
    <name evidence="4" type="ORF">NCLIV_033760</name>
</gene>
<feature type="region of interest" description="Disordered" evidence="1">
    <location>
        <begin position="57"/>
        <end position="76"/>
    </location>
</feature>